<dbReference type="PROSITE" id="PS00793">
    <property type="entry name" value="DHPS_2"/>
    <property type="match status" value="1"/>
</dbReference>
<dbReference type="Gene3D" id="3.20.20.20">
    <property type="entry name" value="Dihydropteroate synthase-like"/>
    <property type="match status" value="1"/>
</dbReference>
<dbReference type="AlphaFoldDB" id="A0AA96ZV54"/>
<dbReference type="RefSeq" id="WP_316557664.1">
    <property type="nucleotide sequence ID" value="NZ_CP131059.1"/>
</dbReference>
<feature type="domain" description="Pterin-binding" evidence="9">
    <location>
        <begin position="18"/>
        <end position="266"/>
    </location>
</feature>
<dbReference type="Pfam" id="PF00809">
    <property type="entry name" value="Pterin_bind"/>
    <property type="match status" value="1"/>
</dbReference>
<dbReference type="PANTHER" id="PTHR20941:SF1">
    <property type="entry name" value="FOLIC ACID SYNTHESIS PROTEIN FOL1"/>
    <property type="match status" value="1"/>
</dbReference>
<evidence type="ECO:0000256" key="8">
    <source>
        <dbReference type="ARBA" id="ARBA00022909"/>
    </source>
</evidence>
<dbReference type="GO" id="GO:0046656">
    <property type="term" value="P:folic acid biosynthetic process"/>
    <property type="evidence" value="ECO:0007669"/>
    <property type="project" value="UniProtKB-KW"/>
</dbReference>
<comment type="cofactor">
    <cofactor evidence="2">
        <name>Mg(2+)</name>
        <dbReference type="ChEBI" id="CHEBI:18420"/>
    </cofactor>
</comment>
<dbReference type="GeneID" id="85196442"/>
<dbReference type="InterPro" id="IPR045031">
    <property type="entry name" value="DHP_synth-like"/>
</dbReference>
<evidence type="ECO:0000256" key="5">
    <source>
        <dbReference type="ARBA" id="ARBA00022679"/>
    </source>
</evidence>
<keyword evidence="11" id="KW-1185">Reference proteome</keyword>
<dbReference type="EC" id="2.5.1.15" evidence="4"/>
<keyword evidence="8" id="KW-0289">Folate biosynthesis</keyword>
<evidence type="ECO:0000256" key="4">
    <source>
        <dbReference type="ARBA" id="ARBA00012458"/>
    </source>
</evidence>
<proteinExistence type="predicted"/>
<dbReference type="InterPro" id="IPR000489">
    <property type="entry name" value="Pterin-binding_dom"/>
</dbReference>
<dbReference type="InterPro" id="IPR011005">
    <property type="entry name" value="Dihydropteroate_synth-like_sf"/>
</dbReference>
<evidence type="ECO:0000256" key="2">
    <source>
        <dbReference type="ARBA" id="ARBA00001946"/>
    </source>
</evidence>
<dbReference type="InterPro" id="IPR006390">
    <property type="entry name" value="DHP_synth_dom"/>
</dbReference>
<keyword evidence="6" id="KW-0479">Metal-binding</keyword>
<dbReference type="PROSITE" id="PS50972">
    <property type="entry name" value="PTERIN_BINDING"/>
    <property type="match status" value="1"/>
</dbReference>
<evidence type="ECO:0000313" key="11">
    <source>
        <dbReference type="Proteomes" id="UP001302978"/>
    </source>
</evidence>
<organism evidence="10 11">
    <name type="scientific">Methanimicrococcus hongohii</name>
    <dbReference type="NCBI Taxonomy" id="3028295"/>
    <lineage>
        <taxon>Archaea</taxon>
        <taxon>Methanobacteriati</taxon>
        <taxon>Methanobacteriota</taxon>
        <taxon>Stenosarchaea group</taxon>
        <taxon>Methanomicrobia</taxon>
        <taxon>Methanosarcinales</taxon>
        <taxon>Methanosarcinaceae</taxon>
        <taxon>Methanimicrococcus</taxon>
    </lineage>
</organism>
<dbReference type="GO" id="GO:0004156">
    <property type="term" value="F:dihydropteroate synthase activity"/>
    <property type="evidence" value="ECO:0007669"/>
    <property type="project" value="UniProtKB-EC"/>
</dbReference>
<dbReference type="GO" id="GO:0046872">
    <property type="term" value="F:metal ion binding"/>
    <property type="evidence" value="ECO:0007669"/>
    <property type="project" value="UniProtKB-KW"/>
</dbReference>
<evidence type="ECO:0000256" key="6">
    <source>
        <dbReference type="ARBA" id="ARBA00022723"/>
    </source>
</evidence>
<comment type="catalytic activity">
    <reaction evidence="1">
        <text>(7,8-dihydropterin-6-yl)methyl diphosphate + 4-aminobenzoate = 7,8-dihydropteroate + diphosphate</text>
        <dbReference type="Rhea" id="RHEA:19949"/>
        <dbReference type="ChEBI" id="CHEBI:17836"/>
        <dbReference type="ChEBI" id="CHEBI:17839"/>
        <dbReference type="ChEBI" id="CHEBI:33019"/>
        <dbReference type="ChEBI" id="CHEBI:72950"/>
        <dbReference type="EC" id="2.5.1.15"/>
    </reaction>
</comment>
<evidence type="ECO:0000259" key="9">
    <source>
        <dbReference type="PROSITE" id="PS50972"/>
    </source>
</evidence>
<keyword evidence="7" id="KW-0460">Magnesium</keyword>
<sequence>MTFTVKICGLTFGGNHPPHVMGILNLSPESFYKNSVRDSSSILEAAQKMIDDGATMLDIGARSTSPWADSISVEEEKNRLFSALKELSGNISVPISIDTMYADAAEGALNRGADIINDISSLKADVRMGKVIADHDACAILMATQKVPGDPLGMDAVMSSLSNAVSHAEQIGIDPQKIILDPAIGHWTPEKTAEYDFDVINRFEKFKVFEMPILVAVSRKSFLNSVVNKPAEERMVSSLVAASIAAYKGGHIIRTHDVSETADAVKVIYAIKNQKEFV</sequence>
<evidence type="ECO:0000256" key="3">
    <source>
        <dbReference type="ARBA" id="ARBA00004763"/>
    </source>
</evidence>
<evidence type="ECO:0000256" key="7">
    <source>
        <dbReference type="ARBA" id="ARBA00022842"/>
    </source>
</evidence>
<dbReference type="PANTHER" id="PTHR20941">
    <property type="entry name" value="FOLATE SYNTHESIS PROTEINS"/>
    <property type="match status" value="1"/>
</dbReference>
<protein>
    <recommendedName>
        <fullName evidence="4">dihydropteroate synthase</fullName>
        <ecNumber evidence="4">2.5.1.15</ecNumber>
    </recommendedName>
</protein>
<name>A0AA96ZV54_9EURY</name>
<accession>A0AA96ZV54</accession>
<evidence type="ECO:0000256" key="1">
    <source>
        <dbReference type="ARBA" id="ARBA00000012"/>
    </source>
</evidence>
<dbReference type="Proteomes" id="UP001302978">
    <property type="component" value="Chromosome"/>
</dbReference>
<dbReference type="NCBIfam" id="TIGR01496">
    <property type="entry name" value="DHPS"/>
    <property type="match status" value="1"/>
</dbReference>
<comment type="pathway">
    <text evidence="3">Cofactor biosynthesis; tetrahydrofolate biosynthesis; 7,8-dihydrofolate from 2-amino-4-hydroxy-6-hydroxymethyl-7,8-dihydropteridine diphosphate and 4-aminobenzoate: step 1/2.</text>
</comment>
<dbReference type="SUPFAM" id="SSF51717">
    <property type="entry name" value="Dihydropteroate synthetase-like"/>
    <property type="match status" value="1"/>
</dbReference>
<dbReference type="KEGG" id="mehf:MmiHf6_18120"/>
<gene>
    <name evidence="10" type="primary">folP</name>
    <name evidence="10" type="ORF">MmiHf6_18120</name>
</gene>
<dbReference type="EMBL" id="CP131059">
    <property type="protein sequence ID" value="WNY24472.1"/>
    <property type="molecule type" value="Genomic_DNA"/>
</dbReference>
<reference evidence="10 11" key="1">
    <citation type="submission" date="2023-07" db="EMBL/GenBank/DDBJ databases">
        <title>Closed genoem sequence of Methanomicrococcus sp. Hf6.</title>
        <authorList>
            <person name="Poehlein A."/>
            <person name="Protasov E."/>
            <person name="Platt K."/>
            <person name="Reeh H."/>
            <person name="Daniel R."/>
            <person name="Brune A."/>
        </authorList>
    </citation>
    <scope>NUCLEOTIDE SEQUENCE [LARGE SCALE GENOMIC DNA]</scope>
    <source>
        <strain evidence="10 11">Hf6</strain>
    </source>
</reference>
<keyword evidence="5 10" id="KW-0808">Transferase</keyword>
<dbReference type="GO" id="GO:0046654">
    <property type="term" value="P:tetrahydrofolate biosynthetic process"/>
    <property type="evidence" value="ECO:0007669"/>
    <property type="project" value="TreeGrafter"/>
</dbReference>
<evidence type="ECO:0000313" key="10">
    <source>
        <dbReference type="EMBL" id="WNY24472.1"/>
    </source>
</evidence>